<dbReference type="SUPFAM" id="SSF51126">
    <property type="entry name" value="Pectin lyase-like"/>
    <property type="match status" value="1"/>
</dbReference>
<gene>
    <name evidence="4" type="ordered locus">Cphy_1882</name>
</gene>
<evidence type="ECO:0000313" key="5">
    <source>
        <dbReference type="Proteomes" id="UP000000370"/>
    </source>
</evidence>
<keyword evidence="1" id="KW-1133">Transmembrane helix</keyword>
<dbReference type="CDD" id="cd23432">
    <property type="entry name" value="beta-trefoil_Ricin_EndoBetaGal-like"/>
    <property type="match status" value="4"/>
</dbReference>
<dbReference type="Pfam" id="PF22815">
    <property type="entry name" value="CatAgl_D1"/>
    <property type="match status" value="1"/>
</dbReference>
<organism evidence="4 5">
    <name type="scientific">Lachnoclostridium phytofermentans (strain ATCC 700394 / DSM 18823 / ISDg)</name>
    <name type="common">Clostridium phytofermentans</name>
    <dbReference type="NCBI Taxonomy" id="357809"/>
    <lineage>
        <taxon>Bacteria</taxon>
        <taxon>Bacillati</taxon>
        <taxon>Bacillota</taxon>
        <taxon>Clostridia</taxon>
        <taxon>Lachnospirales</taxon>
        <taxon>Lachnospiraceae</taxon>
    </lineage>
</organism>
<proteinExistence type="predicted"/>
<evidence type="ECO:0000259" key="2">
    <source>
        <dbReference type="Pfam" id="PF22815"/>
    </source>
</evidence>
<dbReference type="OrthoDB" id="197688at2"/>
<protein>
    <submittedName>
        <fullName evidence="4">Parallel beta-helix repeat</fullName>
    </submittedName>
</protein>
<reference evidence="5" key="1">
    <citation type="submission" date="2007-11" db="EMBL/GenBank/DDBJ databases">
        <title>Complete genome sequence of Clostridium phytofermentans ISDg.</title>
        <authorList>
            <person name="Leschine S.B."/>
            <person name="Warnick T.A."/>
            <person name="Blanchard J.L."/>
            <person name="Schnell D.J."/>
            <person name="Petit E.L."/>
            <person name="LaTouf W.G."/>
            <person name="Copeland A."/>
            <person name="Lucas S."/>
            <person name="Lapidus A."/>
            <person name="Barry K."/>
            <person name="Glavina del Rio T."/>
            <person name="Dalin E."/>
            <person name="Tice H."/>
            <person name="Pitluck S."/>
            <person name="Kiss H."/>
            <person name="Brettin T."/>
            <person name="Bruce D."/>
            <person name="Detter J.C."/>
            <person name="Han C."/>
            <person name="Kuske C."/>
            <person name="Schmutz J."/>
            <person name="Larimer F."/>
            <person name="Land M."/>
            <person name="Hauser L."/>
            <person name="Kyrpides N."/>
            <person name="Kim E.A."/>
            <person name="Richardson P."/>
        </authorList>
    </citation>
    <scope>NUCLEOTIDE SEQUENCE [LARGE SCALE GENOMIC DNA]</scope>
    <source>
        <strain evidence="5">ATCC 700394 / DSM 18823 / ISDg</strain>
    </source>
</reference>
<dbReference type="InterPro" id="IPR012334">
    <property type="entry name" value="Pectin_lyas_fold"/>
</dbReference>
<dbReference type="InterPro" id="IPR011050">
    <property type="entry name" value="Pectin_lyase_fold/virulence"/>
</dbReference>
<feature type="domain" description="Alpha-1,3-glucanase catalytic" evidence="3">
    <location>
        <begin position="1049"/>
        <end position="1330"/>
    </location>
</feature>
<dbReference type="KEGG" id="cpy:Cphy_1882"/>
<accession>A9KT40</accession>
<dbReference type="RefSeq" id="WP_012199905.1">
    <property type="nucleotide sequence ID" value="NC_010001.1"/>
</dbReference>
<keyword evidence="1" id="KW-0812">Transmembrane</keyword>
<dbReference type="SMART" id="SM00710">
    <property type="entry name" value="PbH1"/>
    <property type="match status" value="9"/>
</dbReference>
<sequence length="1410" mass="159464" precursor="true">MRSKKRSWIAILLICCLICGMIPKVVFAENNIFYIKNNYTDGAYLYEVEGILCYGIPMEGDQSFQWEIVKKEGFTLIQNVKTGNCVTLQGHRTKEVEGYWSDPVFCQKFEEGNDTFYWDILEGEGQNIVSDSKIYQSYGLHLEGVTDGKVRSQFIDADQLTWGNMKWDIIPMNRVSFQFATNAGVCIQNTSNEKYLTVKEGVMTYDIPTGADDSYIWILEQKGENIRIKNKLTGDYIKIESGLSNHKEDKTITCNKLVQEDRSFEWQIKLASSVKIWPAMEEYKGYVLTVGEEDNGMLLCKNRKSSVDENASLTEWNVVAASEVGDVAGAFRLPEGVYNLKNSYYSLYMMEEDGKAVYGNVDITDKRAQWRILYQPAENKTALRNEATGHYFYVVEESGELKATEKEVYAWNLLRNKNSLYPDAVILGDSNHQDRYLHMESLSGFIENSNRVQPSWGTPHWIPILVDSKVTTKEIEEFTAPDNFIRIQSVELKNNYLYENNAGAFLYGEYKKEDGRSHWQLIKDEKSGAYLIQNRETEHILMNKGNGILRVVEKEENLPEGALWDIVEKEDSILIHNTFSDRAEYQQPYLNLKKQNGSVQSSLVSNEDKSCWFLIEIAPEKGEQVMSEEELSVSLESYLDTNLYQLEAEDNGITLDGVFQKECYKDSNFFIKVDTKEYLYYKDGWKLETIIDKDKNLYQWTELTAQGETMFENEKQKVKVMKITSDAKYEQESIYLSEVGQSFTVYAKEQGTYQCKLGNTKNNDNVEVLVNGIKAIEIKLLKGKAFELKLNKGINTITFPSVSDIDSLTIRDSINKEVRGATATYRTIEAEDCITTGTVLEKDRTYHEIQSEASGRSAVILDGTGQYLKVELKVPANSIVLRYCIPDSTDGKGLKAPLNLYIDGEKNRSIELTSKYSWSYGTYPWTNVPADGAPHHFFDEVRVMLDKTYPAGTVLKFQKDAACQAAYYIIDFVELEEVASPHEQPENSLSITDFGAIPNDGVDDTIAFLDCLKEAIKQKKEVWIPAGEFILNSPSKDFDAGDQAEKNRGIVLTEDNVVIRGAGMWHSVLRGEYAAFFIKANNISFYDFSMIGNATARRDAIDPSGIETDYNTKNMKNLTIQNVWIEHYKTGIWTHNLSDLHVVGCRIRNTYADGMNLRRGTSNSIIEQCDVRYTGDDAIAQWSSDYSDTNNKIRYNTVSLPWLANNIALYGGTDIEITNNLLKDTVTNGAGINISTNFNPVPFAGSIKIANNTLLRCGSEDHNTKQANGAIWFNTVNGNDNNAIVILSGNKIMNSTCQAVNFYNNGTVSNVTMENNYIDGCEYSGIEIGNVAKGNLTLKNNVIKNMMLDRIVNSSKGKFTIIEDNTKPVESLKSVKESHLLQWALLGIIVGFIGILGITKSKRKISKDKL</sequence>
<dbReference type="InterPro" id="IPR006626">
    <property type="entry name" value="PbH1"/>
</dbReference>
<dbReference type="Proteomes" id="UP000000370">
    <property type="component" value="Chromosome"/>
</dbReference>
<dbReference type="Gene3D" id="2.80.10.50">
    <property type="match status" value="3"/>
</dbReference>
<evidence type="ECO:0000313" key="4">
    <source>
        <dbReference type="EMBL" id="ABX42251.1"/>
    </source>
</evidence>
<keyword evidence="5" id="KW-1185">Reference proteome</keyword>
<keyword evidence="1" id="KW-0472">Membrane</keyword>
<dbReference type="eggNOG" id="COG5434">
    <property type="taxonomic scope" value="Bacteria"/>
</dbReference>
<dbReference type="Gene3D" id="2.60.120.260">
    <property type="entry name" value="Galactose-binding domain-like"/>
    <property type="match status" value="1"/>
</dbReference>
<name>A9KT40_LACP7</name>
<feature type="domain" description="CBM6/CBM35/CBM36-like 1" evidence="2">
    <location>
        <begin position="825"/>
        <end position="978"/>
    </location>
</feature>
<evidence type="ECO:0000259" key="3">
    <source>
        <dbReference type="Pfam" id="PF22816"/>
    </source>
</evidence>
<dbReference type="Pfam" id="PF22816">
    <property type="entry name" value="CatAgl_D2"/>
    <property type="match status" value="1"/>
</dbReference>
<dbReference type="STRING" id="357809.Cphy_1882"/>
<dbReference type="CAZy" id="GH87">
    <property type="family name" value="Glycoside Hydrolase Family 87"/>
</dbReference>
<dbReference type="HOGENOM" id="CLU_253704_0_0_9"/>
<feature type="transmembrane region" description="Helical" evidence="1">
    <location>
        <begin position="1380"/>
        <end position="1399"/>
    </location>
</feature>
<dbReference type="CDD" id="cd14490">
    <property type="entry name" value="CBM6-CBM35-CBM36_like_1"/>
    <property type="match status" value="1"/>
</dbReference>
<dbReference type="InterPro" id="IPR033801">
    <property type="entry name" value="CBM6-CBM35-CBM36-like_1"/>
</dbReference>
<dbReference type="EMBL" id="CP000885">
    <property type="protein sequence ID" value="ABX42251.1"/>
    <property type="molecule type" value="Genomic_DNA"/>
</dbReference>
<dbReference type="InterPro" id="IPR055149">
    <property type="entry name" value="Agl_cat_D2"/>
</dbReference>
<dbReference type="Gene3D" id="2.160.20.10">
    <property type="entry name" value="Single-stranded right-handed beta-helix, Pectin lyase-like"/>
    <property type="match status" value="1"/>
</dbReference>
<evidence type="ECO:0000256" key="1">
    <source>
        <dbReference type="SAM" id="Phobius"/>
    </source>
</evidence>